<dbReference type="EC" id="1.3.1.89" evidence="1"/>
<sequence>MNGVEAPVATAAFEPSSEDAIPLPEPQAAPPNPEELVAKAIAPVKAEFLRPPPSRSRSDGAGEKNSVSSNVVKEKKSKRQLKRERQQKSATHICSEVAKLGKVDACRYGAKCRFSHDLDAYLAQKPADLEGTCPFIIVKESCPYGLTCRFASTHSEGVIVEDENTPKQKFEINGLNKDLQRLLWKNKVSFPKSSAQLKLLGLSGGYGSKTNSDANQEESHPDSVNGSSNVQEHNDNDMPCTSVSELESSSTVCMDKDPLDDESAIDDLRPSKRAKNPIDDKFNSSDINGTCPVEKDSVKLDGQLEEKQNYSVCSVKLDPSLKPHVREKKLIDFRGKLYLAPLTTVGNLPFRRVCRALGADITCGEMAMCTNLLQGQASEWALLRRHSSEEIFGVQICGSYPDTVARTVELIDRECAVDFIDINMGCPIDIVVNRGAGSSLLTKPMRMKGIIQAASGTVDQPITVKVRTGYFEGRNRIDSLISDIKTWGGTAVTIHGRSRQQRYSKLADWEYINLCASKAPDNLQVLGNGDIFSYHDWNMHISDCSKLSSCMVGRGALIKPWIFTEIKEQRDWDISSTERFDILKDFVRFGLQHWGSDNKGVETTRHFMLEWLSYTCRYIPVGLLDVIPQRINWRPPSYYGRNDLETLMASDSAADWIRISEMLLGKVPEGFSFAPKHKSNAYDRAENG</sequence>
<gene>
    <name evidence="1" type="ORF">IHE45_04G143300</name>
</gene>
<dbReference type="Proteomes" id="UP000827976">
    <property type="component" value="Chromosome 4"/>
</dbReference>
<dbReference type="EMBL" id="CM037014">
    <property type="protein sequence ID" value="KAH7687036.1"/>
    <property type="molecule type" value="Genomic_DNA"/>
</dbReference>
<evidence type="ECO:0000313" key="1">
    <source>
        <dbReference type="EMBL" id="KAH7687036.1"/>
    </source>
</evidence>
<keyword evidence="1" id="KW-0560">Oxidoreductase</keyword>
<protein>
    <submittedName>
        <fullName evidence="1">tRNA-dihydrouridine synthase protein</fullName>
        <ecNumber evidence="1">1.3.1.89</ecNumber>
    </submittedName>
</protein>
<name>A0ACB7WH50_DIOAL</name>
<evidence type="ECO:0000313" key="2">
    <source>
        <dbReference type="Proteomes" id="UP000827976"/>
    </source>
</evidence>
<accession>A0ACB7WH50</accession>
<comment type="caution">
    <text evidence="1">The sequence shown here is derived from an EMBL/GenBank/DDBJ whole genome shotgun (WGS) entry which is preliminary data.</text>
</comment>
<reference evidence="2" key="1">
    <citation type="journal article" date="2022" name="Nat. Commun.">
        <title>Chromosome evolution and the genetic basis of agronomically important traits in greater yam.</title>
        <authorList>
            <person name="Bredeson J.V."/>
            <person name="Lyons J.B."/>
            <person name="Oniyinde I.O."/>
            <person name="Okereke N.R."/>
            <person name="Kolade O."/>
            <person name="Nnabue I."/>
            <person name="Nwadili C.O."/>
            <person name="Hribova E."/>
            <person name="Parker M."/>
            <person name="Nwogha J."/>
            <person name="Shu S."/>
            <person name="Carlson J."/>
            <person name="Kariba R."/>
            <person name="Muthemba S."/>
            <person name="Knop K."/>
            <person name="Barton G.J."/>
            <person name="Sherwood A.V."/>
            <person name="Lopez-Montes A."/>
            <person name="Asiedu R."/>
            <person name="Jamnadass R."/>
            <person name="Muchugi A."/>
            <person name="Goodstein D."/>
            <person name="Egesi C.N."/>
            <person name="Featherston J."/>
            <person name="Asfaw A."/>
            <person name="Simpson G.G."/>
            <person name="Dolezel J."/>
            <person name="Hendre P.S."/>
            <person name="Van Deynze A."/>
            <person name="Kumar P.L."/>
            <person name="Obidiegwu J.E."/>
            <person name="Bhattacharjee R."/>
            <person name="Rokhsar D.S."/>
        </authorList>
    </citation>
    <scope>NUCLEOTIDE SEQUENCE [LARGE SCALE GENOMIC DNA]</scope>
    <source>
        <strain evidence="2">cv. TDa95/00328</strain>
    </source>
</reference>
<proteinExistence type="predicted"/>
<keyword evidence="2" id="KW-1185">Reference proteome</keyword>
<organism evidence="1 2">
    <name type="scientific">Dioscorea alata</name>
    <name type="common">Purple yam</name>
    <dbReference type="NCBI Taxonomy" id="55571"/>
    <lineage>
        <taxon>Eukaryota</taxon>
        <taxon>Viridiplantae</taxon>
        <taxon>Streptophyta</taxon>
        <taxon>Embryophyta</taxon>
        <taxon>Tracheophyta</taxon>
        <taxon>Spermatophyta</taxon>
        <taxon>Magnoliopsida</taxon>
        <taxon>Liliopsida</taxon>
        <taxon>Dioscoreales</taxon>
        <taxon>Dioscoreaceae</taxon>
        <taxon>Dioscorea</taxon>
    </lineage>
</organism>